<dbReference type="GeneID" id="39582193"/>
<keyword evidence="15" id="KW-1185">Reference proteome</keyword>
<dbReference type="GO" id="GO:0005789">
    <property type="term" value="C:endoplasmic reticulum membrane"/>
    <property type="evidence" value="ECO:0007669"/>
    <property type="project" value="UniProtKB-SubCell"/>
</dbReference>
<keyword evidence="6" id="KW-0752">Steroid biosynthesis</keyword>
<evidence type="ECO:0000256" key="7">
    <source>
        <dbReference type="ARBA" id="ARBA00022989"/>
    </source>
</evidence>
<evidence type="ECO:0000256" key="8">
    <source>
        <dbReference type="ARBA" id="ARBA00023011"/>
    </source>
</evidence>
<keyword evidence="8" id="KW-0756">Sterol biosynthesis</keyword>
<organism evidence="14 15">
    <name type="scientific">Sodiomyces alkalinus (strain CBS 110278 / VKM F-3762 / F11)</name>
    <name type="common">Alkaliphilic filamentous fungus</name>
    <dbReference type="NCBI Taxonomy" id="1314773"/>
    <lineage>
        <taxon>Eukaryota</taxon>
        <taxon>Fungi</taxon>
        <taxon>Dikarya</taxon>
        <taxon>Ascomycota</taxon>
        <taxon>Pezizomycotina</taxon>
        <taxon>Sordariomycetes</taxon>
        <taxon>Hypocreomycetidae</taxon>
        <taxon>Glomerellales</taxon>
        <taxon>Plectosphaerellaceae</taxon>
        <taxon>Sodiomyces</taxon>
    </lineage>
</organism>
<dbReference type="Pfam" id="PF03694">
    <property type="entry name" value="Erg28"/>
    <property type="match status" value="1"/>
</dbReference>
<comment type="subcellular location">
    <subcellularLocation>
        <location evidence="1">Endoplasmic reticulum membrane</location>
        <topology evidence="1">Multi-pass membrane protein</topology>
    </subcellularLocation>
</comment>
<evidence type="ECO:0000256" key="9">
    <source>
        <dbReference type="ARBA" id="ARBA00023098"/>
    </source>
</evidence>
<sequence>MYLYLDTTATPNLFHRGAQGQIEPTNCFGNQQTFLKLAIFSIQTFIMVSLSDLLPPGDGILPYYMVLLSLISVGNSAQAFLTLHFTRRVYNARFVANTNLPPKTAKFDPEDSTKKLVPASTAAASSNCVDQVTPLAGRLFGTWTLITSIVRMYAAYHLQHGHMFDLAWWTYVVAFSHFSSEMFIFKSMTFGKPQIGPFVFASLALIWMPLTRSYYVVSP</sequence>
<keyword evidence="4 13" id="KW-0812">Transmembrane</keyword>
<dbReference type="Proteomes" id="UP000272025">
    <property type="component" value="Unassembled WGS sequence"/>
</dbReference>
<feature type="transmembrane region" description="Helical" evidence="13">
    <location>
        <begin position="166"/>
        <end position="185"/>
    </location>
</feature>
<dbReference type="PANTHER" id="PTHR15451:SF19">
    <property type="entry name" value="ERGOSTEROL BIOSYNTHETIC PROTEIN 28 HOMOLOG"/>
    <property type="match status" value="1"/>
</dbReference>
<feature type="transmembrane region" description="Helical" evidence="13">
    <location>
        <begin position="34"/>
        <end position="54"/>
    </location>
</feature>
<keyword evidence="12" id="KW-0753">Steroid metabolism</keyword>
<protein>
    <submittedName>
        <fullName evidence="14">Transmembrane domain-containing protein</fullName>
    </submittedName>
</protein>
<evidence type="ECO:0000256" key="4">
    <source>
        <dbReference type="ARBA" id="ARBA00022692"/>
    </source>
</evidence>
<accession>A0A3N2Q6A5</accession>
<comment type="similarity">
    <text evidence="2">Belongs to the ERG28 family.</text>
</comment>
<reference evidence="14 15" key="1">
    <citation type="journal article" date="2018" name="Mol. Ecol.">
        <title>The obligate alkalophilic soda-lake fungus Sodiomyces alkalinus has shifted to a protein diet.</title>
        <authorList>
            <person name="Grum-Grzhimaylo A.A."/>
            <person name="Falkoski D.L."/>
            <person name="van den Heuvel J."/>
            <person name="Valero-Jimenez C.A."/>
            <person name="Min B."/>
            <person name="Choi I.G."/>
            <person name="Lipzen A."/>
            <person name="Daum C.G."/>
            <person name="Aanen D.K."/>
            <person name="Tsang A."/>
            <person name="Henrissat B."/>
            <person name="Bilanenko E.N."/>
            <person name="de Vries R.P."/>
            <person name="van Kan J.A.L."/>
            <person name="Grigoriev I.V."/>
            <person name="Debets A.J.M."/>
        </authorList>
    </citation>
    <scope>NUCLEOTIDE SEQUENCE [LARGE SCALE GENOMIC DNA]</scope>
    <source>
        <strain evidence="14 15">F11</strain>
    </source>
</reference>
<keyword evidence="10 13" id="KW-0472">Membrane</keyword>
<evidence type="ECO:0000256" key="12">
    <source>
        <dbReference type="ARBA" id="ARBA00023221"/>
    </source>
</evidence>
<dbReference type="EMBL" id="ML119051">
    <property type="protein sequence ID" value="ROT42237.1"/>
    <property type="molecule type" value="Genomic_DNA"/>
</dbReference>
<evidence type="ECO:0000256" key="11">
    <source>
        <dbReference type="ARBA" id="ARBA00023166"/>
    </source>
</evidence>
<evidence type="ECO:0000313" key="14">
    <source>
        <dbReference type="EMBL" id="ROT42237.1"/>
    </source>
</evidence>
<dbReference type="GO" id="GO:0016126">
    <property type="term" value="P:sterol biosynthetic process"/>
    <property type="evidence" value="ECO:0007669"/>
    <property type="project" value="UniProtKB-KW"/>
</dbReference>
<keyword evidence="11" id="KW-1207">Sterol metabolism</keyword>
<evidence type="ECO:0000256" key="2">
    <source>
        <dbReference type="ARBA" id="ARBA00005377"/>
    </source>
</evidence>
<gene>
    <name evidence="14" type="ORF">SODALDRAFT_354361</name>
</gene>
<keyword evidence="9" id="KW-0443">Lipid metabolism</keyword>
<keyword evidence="7 13" id="KW-1133">Transmembrane helix</keyword>
<dbReference type="STRING" id="1314773.A0A3N2Q6A5"/>
<keyword evidence="5" id="KW-0256">Endoplasmic reticulum</keyword>
<dbReference type="AlphaFoldDB" id="A0A3N2Q6A5"/>
<dbReference type="PANTHER" id="PTHR15451">
    <property type="entry name" value="ERGOSTEROL BIOSYNTHETIC PROTEIN 28-RELATED"/>
    <property type="match status" value="1"/>
</dbReference>
<evidence type="ECO:0000256" key="1">
    <source>
        <dbReference type="ARBA" id="ARBA00004477"/>
    </source>
</evidence>
<feature type="transmembrane region" description="Helical" evidence="13">
    <location>
        <begin position="60"/>
        <end position="83"/>
    </location>
</feature>
<dbReference type="RefSeq" id="XP_028470043.1">
    <property type="nucleotide sequence ID" value="XM_028613715.1"/>
</dbReference>
<evidence type="ECO:0000256" key="6">
    <source>
        <dbReference type="ARBA" id="ARBA00022955"/>
    </source>
</evidence>
<evidence type="ECO:0000256" key="5">
    <source>
        <dbReference type="ARBA" id="ARBA00022824"/>
    </source>
</evidence>
<feature type="transmembrane region" description="Helical" evidence="13">
    <location>
        <begin position="197"/>
        <end position="217"/>
    </location>
</feature>
<dbReference type="GO" id="GO:0030674">
    <property type="term" value="F:protein-macromolecule adaptor activity"/>
    <property type="evidence" value="ECO:0007669"/>
    <property type="project" value="TreeGrafter"/>
</dbReference>
<dbReference type="InterPro" id="IPR005352">
    <property type="entry name" value="Erg28"/>
</dbReference>
<evidence type="ECO:0000256" key="10">
    <source>
        <dbReference type="ARBA" id="ARBA00023136"/>
    </source>
</evidence>
<proteinExistence type="inferred from homology"/>
<name>A0A3N2Q6A5_SODAK</name>
<evidence type="ECO:0000256" key="13">
    <source>
        <dbReference type="SAM" id="Phobius"/>
    </source>
</evidence>
<dbReference type="OrthoDB" id="6485510at2759"/>
<evidence type="ECO:0000313" key="15">
    <source>
        <dbReference type="Proteomes" id="UP000272025"/>
    </source>
</evidence>
<evidence type="ECO:0000256" key="3">
    <source>
        <dbReference type="ARBA" id="ARBA00022516"/>
    </source>
</evidence>
<keyword evidence="3" id="KW-0444">Lipid biosynthesis</keyword>